<dbReference type="GeneID" id="92380555"/>
<feature type="compositionally biased region" description="Polar residues" evidence="1">
    <location>
        <begin position="578"/>
        <end position="587"/>
    </location>
</feature>
<sequence length="587" mass="67034">MSYTEGDGNPPGECPQTPRVSHTSFLPPLGTSSSEGRDVEGESLRDYTMTYRSCPTESYGDQPTEPFGQFSRPLTSWEKLALKPVSTCPTYNVRTVVHVSEHPLWSKSLKTRLDYLVGDALRKLGTRYSNNRGSIIRPTSFGGCTSVHTQGPPVNYPTAPSPWGNTFCNHGIHISDNATETRVASSASSGWGPSVFVPGRASRLSADFANHASLLDEARFKRRTILVNGEWKSLGPRELATLRLSYIREELVARETIVDEEHLEAVKLFSQHLGALHLVDSCDKESEYGEPVQKLLQDTMLNGLQAINYREEINRSYVLEEENKAFQPIWDLFVFVHRGMLLGSAPLKNYLRRWVYLTRGRKERYRVSLQQLHEREEKSRSEIMEEHASLEQELFSHLLSTMETLFRVELESFQLLTQVAQVHAWLFMQSQVDVYPKLYGIEMTRRLVCGRATGVTLFRELVLRCQNDRDALALFEEHGRTVLRCAMELDDIALFSEEIKRRSIEEEENAERAKKHLFVFALMERCHAREVEIIEACEWDVDLMRKFREGCLAIGEKHSERNSELKEGHGEEKIEENLATNSVKTDG</sequence>
<dbReference type="Proteomes" id="UP000195570">
    <property type="component" value="Unassembled WGS sequence"/>
</dbReference>
<reference evidence="2" key="1">
    <citation type="submission" date="2016-09" db="EMBL/GenBank/DDBJ databases">
        <authorList>
            <person name="Hebert L."/>
            <person name="Moumen B."/>
        </authorList>
    </citation>
    <scope>NUCLEOTIDE SEQUENCE [LARGE SCALE GENOMIC DNA]</scope>
    <source>
        <strain evidence="2">OVI</strain>
    </source>
</reference>
<gene>
    <name evidence="2" type="ORF">TEOVI_000662100</name>
</gene>
<feature type="compositionally biased region" description="Polar residues" evidence="1">
    <location>
        <begin position="18"/>
        <end position="34"/>
    </location>
</feature>
<feature type="region of interest" description="Disordered" evidence="1">
    <location>
        <begin position="1"/>
        <end position="40"/>
    </location>
</feature>
<dbReference type="VEuPathDB" id="TriTrypDB:TEOVI_000662100"/>
<feature type="region of interest" description="Disordered" evidence="1">
    <location>
        <begin position="560"/>
        <end position="587"/>
    </location>
</feature>
<evidence type="ECO:0000313" key="3">
    <source>
        <dbReference type="Proteomes" id="UP000195570"/>
    </source>
</evidence>
<organism evidence="2 3">
    <name type="scientific">Trypanosoma equiperdum</name>
    <dbReference type="NCBI Taxonomy" id="5694"/>
    <lineage>
        <taxon>Eukaryota</taxon>
        <taxon>Discoba</taxon>
        <taxon>Euglenozoa</taxon>
        <taxon>Kinetoplastea</taxon>
        <taxon>Metakinetoplastina</taxon>
        <taxon>Trypanosomatida</taxon>
        <taxon>Trypanosomatidae</taxon>
        <taxon>Trypanosoma</taxon>
    </lineage>
</organism>
<evidence type="ECO:0000313" key="2">
    <source>
        <dbReference type="EMBL" id="SCU65013.1"/>
    </source>
</evidence>
<feature type="compositionally biased region" description="Basic and acidic residues" evidence="1">
    <location>
        <begin position="560"/>
        <end position="576"/>
    </location>
</feature>
<protein>
    <submittedName>
        <fullName evidence="2">Uncharacterized protein</fullName>
    </submittedName>
</protein>
<keyword evidence="3" id="KW-1185">Reference proteome</keyword>
<dbReference type="AlphaFoldDB" id="A0A1G4I032"/>
<accession>A0A1G4I032</accession>
<name>A0A1G4I032_TRYEQ</name>
<comment type="caution">
    <text evidence="2">The sequence shown here is derived from an EMBL/GenBank/DDBJ whole genome shotgun (WGS) entry which is preliminary data.</text>
</comment>
<dbReference type="EMBL" id="CZPT02000208">
    <property type="protein sequence ID" value="SCU65013.1"/>
    <property type="molecule type" value="Genomic_DNA"/>
</dbReference>
<dbReference type="RefSeq" id="XP_067076674.1">
    <property type="nucleotide sequence ID" value="XM_067220573.1"/>
</dbReference>
<proteinExistence type="predicted"/>
<evidence type="ECO:0000256" key="1">
    <source>
        <dbReference type="SAM" id="MobiDB-lite"/>
    </source>
</evidence>